<keyword evidence="3" id="KW-1185">Reference proteome</keyword>
<sequence length="179" mass="19143">MADEKAATLRQCIKCQGAVSHAPAPSMGCAAGWATATMTPGYVTAQQGVSCNEPLKRPCTNRFRDEGLEAVGHIDEEGRDLDPLADGFTESRCIGICDATIAACYCDGPRFGRVNPPKGSPPATPPLRRGRPLGNHLCQPSDDGKGNALPWGQVPWDDLYGPEGWCMADDPKFTCPCMY</sequence>
<organism evidence="2 3">
    <name type="scientific">Haematococcus lacustris</name>
    <name type="common">Green alga</name>
    <name type="synonym">Haematococcus pluvialis</name>
    <dbReference type="NCBI Taxonomy" id="44745"/>
    <lineage>
        <taxon>Eukaryota</taxon>
        <taxon>Viridiplantae</taxon>
        <taxon>Chlorophyta</taxon>
        <taxon>core chlorophytes</taxon>
        <taxon>Chlorophyceae</taxon>
        <taxon>CS clade</taxon>
        <taxon>Chlamydomonadales</taxon>
        <taxon>Haematococcaceae</taxon>
        <taxon>Haematococcus</taxon>
    </lineage>
</organism>
<gene>
    <name evidence="2" type="ORF">HaLaN_20972</name>
</gene>
<evidence type="ECO:0000256" key="1">
    <source>
        <dbReference type="SAM" id="MobiDB-lite"/>
    </source>
</evidence>
<dbReference type="EMBL" id="BLLF01002255">
    <property type="protein sequence ID" value="GFH23370.1"/>
    <property type="molecule type" value="Genomic_DNA"/>
</dbReference>
<name>A0A699ZQC3_HAELA</name>
<dbReference type="AlphaFoldDB" id="A0A699ZQC3"/>
<reference evidence="2 3" key="1">
    <citation type="submission" date="2020-02" db="EMBL/GenBank/DDBJ databases">
        <title>Draft genome sequence of Haematococcus lacustris strain NIES-144.</title>
        <authorList>
            <person name="Morimoto D."/>
            <person name="Nakagawa S."/>
            <person name="Yoshida T."/>
            <person name="Sawayama S."/>
        </authorList>
    </citation>
    <scope>NUCLEOTIDE SEQUENCE [LARGE SCALE GENOMIC DNA]</scope>
    <source>
        <strain evidence="2 3">NIES-144</strain>
    </source>
</reference>
<feature type="non-terminal residue" evidence="2">
    <location>
        <position position="179"/>
    </location>
</feature>
<evidence type="ECO:0000313" key="2">
    <source>
        <dbReference type="EMBL" id="GFH23370.1"/>
    </source>
</evidence>
<dbReference type="Proteomes" id="UP000485058">
    <property type="component" value="Unassembled WGS sequence"/>
</dbReference>
<evidence type="ECO:0000313" key="3">
    <source>
        <dbReference type="Proteomes" id="UP000485058"/>
    </source>
</evidence>
<proteinExistence type="predicted"/>
<protein>
    <submittedName>
        <fullName evidence="2">EGF-like domain-containing protein</fullName>
    </submittedName>
</protein>
<accession>A0A699ZQC3</accession>
<comment type="caution">
    <text evidence="2">The sequence shown here is derived from an EMBL/GenBank/DDBJ whole genome shotgun (WGS) entry which is preliminary data.</text>
</comment>
<feature type="region of interest" description="Disordered" evidence="1">
    <location>
        <begin position="115"/>
        <end position="145"/>
    </location>
</feature>